<comment type="caution">
    <text evidence="1">The sequence shown here is derived from an EMBL/GenBank/DDBJ whole genome shotgun (WGS) entry which is preliminary data.</text>
</comment>
<evidence type="ECO:0000313" key="2">
    <source>
        <dbReference type="Proteomes" id="UP000075578"/>
    </source>
</evidence>
<organism evidence="1 2">
    <name type="scientific">Candidatus Methanofastidiosum methylothiophilum</name>
    <dbReference type="NCBI Taxonomy" id="1705564"/>
    <lineage>
        <taxon>Archaea</taxon>
        <taxon>Methanobacteriati</taxon>
        <taxon>Methanobacteriota</taxon>
        <taxon>Stenosarchaea group</taxon>
        <taxon>Candidatus Methanofastidiosia</taxon>
        <taxon>Candidatus Methanofastidiosales</taxon>
        <taxon>Candidatus Methanofastidiosaceae</taxon>
        <taxon>Candidatus Methanofastidiosum</taxon>
    </lineage>
</organism>
<dbReference type="EMBL" id="LNGD01000154">
    <property type="protein sequence ID" value="KYC47634.1"/>
    <property type="molecule type" value="Genomic_DNA"/>
</dbReference>
<reference evidence="1 2" key="1">
    <citation type="journal article" date="2016" name="ISME J.">
        <title>Chasing the elusive Euryarchaeota class WSA2: genomes reveal a uniquely fastidious methyl-reducing methanogen.</title>
        <authorList>
            <person name="Nobu M.K."/>
            <person name="Narihiro T."/>
            <person name="Kuroda K."/>
            <person name="Mei R."/>
            <person name="Liu W.T."/>
        </authorList>
    </citation>
    <scope>NUCLEOTIDE SEQUENCE [LARGE SCALE GENOMIC DNA]</scope>
    <source>
        <strain evidence="1">U1lsi0528_Bin089</strain>
    </source>
</reference>
<sequence length="103" mass="11642">MGIEIKLEDLVKLLKGETVAIQLEDLALDLKYKGRKPKVIVHIYDGITQSMSSDIPIRGVVVEEDGTIDYAPEEEEVEFSKKALKESKKMKDVLIRKTFVGHL</sequence>
<evidence type="ECO:0000313" key="1">
    <source>
        <dbReference type="EMBL" id="KYC47634.1"/>
    </source>
</evidence>
<protein>
    <submittedName>
        <fullName evidence="1">Uncharacterized protein</fullName>
    </submittedName>
</protein>
<accession>A0A150ISI4</accession>
<dbReference type="AlphaFoldDB" id="A0A150ISI4"/>
<gene>
    <name evidence="1" type="ORF">AMQ74_01664</name>
</gene>
<dbReference type="Proteomes" id="UP000075578">
    <property type="component" value="Unassembled WGS sequence"/>
</dbReference>
<proteinExistence type="predicted"/>
<name>A0A150ISI4_9EURY</name>